<organism evidence="1 2">
    <name type="scientific">Jimgerdemannia flammicorona</name>
    <dbReference type="NCBI Taxonomy" id="994334"/>
    <lineage>
        <taxon>Eukaryota</taxon>
        <taxon>Fungi</taxon>
        <taxon>Fungi incertae sedis</taxon>
        <taxon>Mucoromycota</taxon>
        <taxon>Mucoromycotina</taxon>
        <taxon>Endogonomycetes</taxon>
        <taxon>Endogonales</taxon>
        <taxon>Endogonaceae</taxon>
        <taxon>Jimgerdemannia</taxon>
    </lineage>
</organism>
<dbReference type="Gene3D" id="3.10.20.90">
    <property type="entry name" value="Phosphatidylinositol 3-kinase Catalytic Subunit, Chain A, domain 1"/>
    <property type="match status" value="1"/>
</dbReference>
<accession>A0A433CX59</accession>
<dbReference type="AlphaFoldDB" id="A0A433CX59"/>
<dbReference type="Proteomes" id="UP000268093">
    <property type="component" value="Unassembled WGS sequence"/>
</dbReference>
<reference evidence="1 2" key="1">
    <citation type="journal article" date="2018" name="New Phytol.">
        <title>Phylogenomics of Endogonaceae and evolution of mycorrhizas within Mucoromycota.</title>
        <authorList>
            <person name="Chang Y."/>
            <person name="Desiro A."/>
            <person name="Na H."/>
            <person name="Sandor L."/>
            <person name="Lipzen A."/>
            <person name="Clum A."/>
            <person name="Barry K."/>
            <person name="Grigoriev I.V."/>
            <person name="Martin F.M."/>
            <person name="Stajich J.E."/>
            <person name="Smith M.E."/>
            <person name="Bonito G."/>
            <person name="Spatafora J.W."/>
        </authorList>
    </citation>
    <scope>NUCLEOTIDE SEQUENCE [LARGE SCALE GENOMIC DNA]</scope>
    <source>
        <strain evidence="1 2">GMNB39</strain>
    </source>
</reference>
<evidence type="ECO:0000313" key="2">
    <source>
        <dbReference type="Proteomes" id="UP000268093"/>
    </source>
</evidence>
<keyword evidence="2" id="KW-1185">Reference proteome</keyword>
<dbReference type="OrthoDB" id="1043111at2759"/>
<dbReference type="SUPFAM" id="SSF54236">
    <property type="entry name" value="Ubiquitin-like"/>
    <property type="match status" value="1"/>
</dbReference>
<dbReference type="EMBL" id="RBNI01011564">
    <property type="protein sequence ID" value="RUP43162.1"/>
    <property type="molecule type" value="Genomic_DNA"/>
</dbReference>
<protein>
    <submittedName>
        <fullName evidence="1">Uncharacterized protein</fullName>
    </submittedName>
</protein>
<name>A0A433CX59_9FUNG</name>
<comment type="caution">
    <text evidence="1">The sequence shown here is derived from an EMBL/GenBank/DDBJ whole genome shotgun (WGS) entry which is preliminary data.</text>
</comment>
<evidence type="ECO:0000313" key="1">
    <source>
        <dbReference type="EMBL" id="RUP43162.1"/>
    </source>
</evidence>
<sequence>MTDPERNPNSTTAESSSPAAASGLLSSSSPTDPLLSPSAAASSSSLSAPEKDDEPPATTLGQTSTVPDGKVHLTILLVSGRRKTFEFGPAETIAGVKKTVFEGWPKGEGFEEGCRWGGWSDGGNGKRDVSGG</sequence>
<gene>
    <name evidence="1" type="ORF">BC936DRAFT_137533</name>
</gene>
<proteinExistence type="predicted"/>
<dbReference type="InterPro" id="IPR029071">
    <property type="entry name" value="Ubiquitin-like_domsf"/>
</dbReference>